<dbReference type="SUPFAM" id="SSF144232">
    <property type="entry name" value="HIT/MYND zinc finger-like"/>
    <property type="match status" value="1"/>
</dbReference>
<keyword evidence="2 4" id="KW-0863">Zinc-finger</keyword>
<dbReference type="Proteomes" id="UP001054857">
    <property type="component" value="Unassembled WGS sequence"/>
</dbReference>
<dbReference type="Gene3D" id="6.10.140.2220">
    <property type="match status" value="1"/>
</dbReference>
<organism evidence="7 8">
    <name type="scientific">Astrephomene gubernaculifera</name>
    <dbReference type="NCBI Taxonomy" id="47775"/>
    <lineage>
        <taxon>Eukaryota</taxon>
        <taxon>Viridiplantae</taxon>
        <taxon>Chlorophyta</taxon>
        <taxon>core chlorophytes</taxon>
        <taxon>Chlorophyceae</taxon>
        <taxon>CS clade</taxon>
        <taxon>Chlamydomonadales</taxon>
        <taxon>Astrephomenaceae</taxon>
        <taxon>Astrephomene</taxon>
    </lineage>
</organism>
<sequence>MAAASQLWYVPYRPDLVLLAPCDTEGPLLPGPGCLFVSVDHLHNNSNSSTSWRHPRATAFLTAFGDIATQQPRVVRCACGTAPCRLRAVQEGGAVPQDLIPADWATKYEAPPKDAVPVAPESRRASAVQLWLDCTARAERELPRPEGAEQPPEQAVLAAAEVMLTDYLKGRVCFQCSVPSTRMQRCSRCMQARYCSRECQTAHWRTGHKQQCGAAAQAGAAKEEEKGAGKGAEGTAAEAGAQAAAADKQEGGGQQQQQVATEARGEGGVKGDGQQ</sequence>
<dbReference type="Pfam" id="PF01753">
    <property type="entry name" value="zf-MYND"/>
    <property type="match status" value="1"/>
</dbReference>
<comment type="caution">
    <text evidence="7">The sequence shown here is derived from an EMBL/GenBank/DDBJ whole genome shotgun (WGS) entry which is preliminary data.</text>
</comment>
<keyword evidence="1" id="KW-0479">Metal-binding</keyword>
<accession>A0AAD3HKS5</accession>
<gene>
    <name evidence="7" type="ORF">Agub_g6298</name>
</gene>
<dbReference type="GO" id="GO:0008270">
    <property type="term" value="F:zinc ion binding"/>
    <property type="evidence" value="ECO:0007669"/>
    <property type="project" value="UniProtKB-KW"/>
</dbReference>
<feature type="compositionally biased region" description="Low complexity" evidence="5">
    <location>
        <begin position="233"/>
        <end position="246"/>
    </location>
</feature>
<keyword evidence="8" id="KW-1185">Reference proteome</keyword>
<evidence type="ECO:0000259" key="6">
    <source>
        <dbReference type="PROSITE" id="PS50865"/>
    </source>
</evidence>
<name>A0AAD3HKS5_9CHLO</name>
<evidence type="ECO:0000256" key="4">
    <source>
        <dbReference type="PROSITE-ProRule" id="PRU00134"/>
    </source>
</evidence>
<feature type="domain" description="MYND-type" evidence="6">
    <location>
        <begin position="173"/>
        <end position="212"/>
    </location>
</feature>
<protein>
    <recommendedName>
        <fullName evidence="6">MYND-type domain-containing protein</fullName>
    </recommendedName>
</protein>
<feature type="region of interest" description="Disordered" evidence="5">
    <location>
        <begin position="220"/>
        <end position="275"/>
    </location>
</feature>
<evidence type="ECO:0000256" key="1">
    <source>
        <dbReference type="ARBA" id="ARBA00022723"/>
    </source>
</evidence>
<evidence type="ECO:0000256" key="5">
    <source>
        <dbReference type="SAM" id="MobiDB-lite"/>
    </source>
</evidence>
<evidence type="ECO:0000256" key="2">
    <source>
        <dbReference type="ARBA" id="ARBA00022771"/>
    </source>
</evidence>
<dbReference type="PROSITE" id="PS50865">
    <property type="entry name" value="ZF_MYND_2"/>
    <property type="match status" value="1"/>
</dbReference>
<proteinExistence type="predicted"/>
<evidence type="ECO:0000256" key="3">
    <source>
        <dbReference type="ARBA" id="ARBA00022833"/>
    </source>
</evidence>
<evidence type="ECO:0000313" key="8">
    <source>
        <dbReference type="Proteomes" id="UP001054857"/>
    </source>
</evidence>
<keyword evidence="3" id="KW-0862">Zinc</keyword>
<dbReference type="AlphaFoldDB" id="A0AAD3HKS5"/>
<evidence type="ECO:0000313" key="7">
    <source>
        <dbReference type="EMBL" id="GFR44989.1"/>
    </source>
</evidence>
<dbReference type="PROSITE" id="PS01360">
    <property type="entry name" value="ZF_MYND_1"/>
    <property type="match status" value="1"/>
</dbReference>
<dbReference type="EMBL" id="BMAR01000009">
    <property type="protein sequence ID" value="GFR44989.1"/>
    <property type="molecule type" value="Genomic_DNA"/>
</dbReference>
<reference evidence="7 8" key="1">
    <citation type="journal article" date="2021" name="Sci. Rep.">
        <title>Genome sequencing of the multicellular alga Astrephomene provides insights into convergent evolution of germ-soma differentiation.</title>
        <authorList>
            <person name="Yamashita S."/>
            <person name="Yamamoto K."/>
            <person name="Matsuzaki R."/>
            <person name="Suzuki S."/>
            <person name="Yamaguchi H."/>
            <person name="Hirooka S."/>
            <person name="Minakuchi Y."/>
            <person name="Miyagishima S."/>
            <person name="Kawachi M."/>
            <person name="Toyoda A."/>
            <person name="Nozaki H."/>
        </authorList>
    </citation>
    <scope>NUCLEOTIDE SEQUENCE [LARGE SCALE GENOMIC DNA]</scope>
    <source>
        <strain evidence="7 8">NIES-4017</strain>
    </source>
</reference>
<dbReference type="InterPro" id="IPR002893">
    <property type="entry name" value="Znf_MYND"/>
</dbReference>